<evidence type="ECO:0000313" key="2">
    <source>
        <dbReference type="EMBL" id="MBU5436985.1"/>
    </source>
</evidence>
<evidence type="ECO:0000313" key="3">
    <source>
        <dbReference type="Proteomes" id="UP000749471"/>
    </source>
</evidence>
<dbReference type="Proteomes" id="UP000749471">
    <property type="component" value="Unassembled WGS sequence"/>
</dbReference>
<dbReference type="Pfam" id="PF00395">
    <property type="entry name" value="SLH"/>
    <property type="match status" value="2"/>
</dbReference>
<dbReference type="PROSITE" id="PS51272">
    <property type="entry name" value="SLH"/>
    <property type="match status" value="2"/>
</dbReference>
<evidence type="ECO:0000259" key="1">
    <source>
        <dbReference type="PROSITE" id="PS51272"/>
    </source>
</evidence>
<feature type="domain" description="SLH" evidence="1">
    <location>
        <begin position="354"/>
        <end position="417"/>
    </location>
</feature>
<name>A0ABS6E253_9FIRM</name>
<dbReference type="InterPro" id="IPR001119">
    <property type="entry name" value="SLH_dom"/>
</dbReference>
<comment type="caution">
    <text evidence="2">The sequence shown here is derived from an EMBL/GenBank/DDBJ whole genome shotgun (WGS) entry which is preliminary data.</text>
</comment>
<keyword evidence="3" id="KW-1185">Reference proteome</keyword>
<feature type="domain" description="SLH" evidence="1">
    <location>
        <begin position="419"/>
        <end position="480"/>
    </location>
</feature>
<sequence>MKKFIPILMSLILILIPLETMAINIPGYEGGIKNETTYKEVIFVTGEPVIMEGTLNINSKQKDNVITETYTYKLENLKHKAKLSRTIKLTETLETKGSQVTSTKTLNGYKETIDIDGKRYEVKDDYYQWNQGSVFHNTPILSYYAGDFSARKTYQVDRGRATVTVETIGSLVGYDGPWSATETQTIDYIIKNEDRTTSTRNWEGTATVETSYNKTKDYSYAENIPQQISFKGGYRVTEKQESVLKYDYDLPRITGDIVNKGRSQGKDSLTVDTNPIINRLNIPAVRDVLGHENEEELLLLASMEGLPIDSTYIGPSSPMSRGDFARVLVKSMDIPIIKEETTKSKSKRKKVEPAPPLFRDVKESHRNFDYIQEIGKRGIMEGVNEVYFQPDKPLTRVEAYSIIVRILGFKNLAPVKNYSLGYKDEGMIQAWAKDYIYVAKELGFIEKGDYFYPNREITKAETAKLIVNLINYMQDELKYDYREGILNN</sequence>
<accession>A0ABS6E253</accession>
<organism evidence="2 3">
    <name type="scientific">Tissierella simiarum</name>
    <dbReference type="NCBI Taxonomy" id="2841534"/>
    <lineage>
        <taxon>Bacteria</taxon>
        <taxon>Bacillati</taxon>
        <taxon>Bacillota</taxon>
        <taxon>Tissierellia</taxon>
        <taxon>Tissierellales</taxon>
        <taxon>Tissierellaceae</taxon>
        <taxon>Tissierella</taxon>
    </lineage>
</organism>
<dbReference type="RefSeq" id="WP_216516648.1">
    <property type="nucleotide sequence ID" value="NZ_JAHLPM010000002.1"/>
</dbReference>
<protein>
    <submittedName>
        <fullName evidence="2">S-layer homology domain-containing protein</fullName>
    </submittedName>
</protein>
<proteinExistence type="predicted"/>
<reference evidence="2 3" key="1">
    <citation type="submission" date="2021-06" db="EMBL/GenBank/DDBJ databases">
        <authorList>
            <person name="Sun Q."/>
            <person name="Li D."/>
        </authorList>
    </citation>
    <scope>NUCLEOTIDE SEQUENCE [LARGE SCALE GENOMIC DNA]</scope>
    <source>
        <strain evidence="2 3">MSJ-40</strain>
    </source>
</reference>
<gene>
    <name evidence="2" type="ORF">KQI42_03125</name>
</gene>
<dbReference type="EMBL" id="JAHLPM010000002">
    <property type="protein sequence ID" value="MBU5436985.1"/>
    <property type="molecule type" value="Genomic_DNA"/>
</dbReference>